<accession>A0ACC2NVK8</accession>
<sequence>MLIAERWQRTWIYLSILLSYAHAARPRFDISTDMGMVLVPMDAQVDSVIFRLRATDQDADFPLIFEIIAKTSPIVRVENLPCTLYNKVCQANVILTRRLIPGRLHDFIVRVRDSAGDVNSMQATISVTNSTTPRDKIFPYVPSLIMVPENTKPEKELDYLLVESNPWSGKPVYIELWQPKELFKIRQRQMGSQTKGIITLIGDLDFETQSMYTLTMYATDPYTEPGKDTRNIAGLHIVVIVQDVQDVPPVFTLAPPLTKINNTAKPGDLILRVHAEDGDKGVPRDVTYGLISEGNPFTPFFNVSETTGEIFLARPLEELTKITHVGAPIILKIVAEEVRTMRDEPPAQATIVELGILLGEPGNSPPYFENENYVAWMDENAESGTTVIFSETYSTLVRDEDIGKAGVFALKLENNNGTFEISPTVAERTANFIITVRDNTLIDYEKFKSLRFRIVAQEVGPATNLSSSVPVTIFLRDVNDNPPIFDEPVYEVTLAENTIAGTRVVQVHATDNDVGYFGRIQYMRIIGDGSEAFDLNEDDGLVTVSMSSILDREQTSKLELIIEARDEEGRGLRGNTTLIVNILDINDNAPVFEKGTYEFLLNSELTNFTMPAFVKATDADAEPPNNIIRYEIVHGNYDSKFKLNEESGELTLIESIENASRARRSTNFLRMTRTVGSNSKNRSNEIEILDFTRGSKLQDLHISEDYTQSLSDSNDLSRKRRADSDPLFILTARAYDLGVPHLSSTTQIRIMRSIPALARTVMFVMPGENPDPTKTAETLATITGSRVTIQEIKPYLHIESDNTADSTRRSVVVAQVEQSGPGTLVDVEKIRESLAANGFGVISGMDNLAGESSGIPSIGGNPRANDLGRSSSKNISAIGFDSEDLTVYKAENKLLTWLLILLGLLVLAAVITLITCCICPSCPFYMEPRKRRIHSSETLIFRSDERPKKHLYRKPAKMIDGHFSHYYSERKEAWSADPAHQNWYFNRRNKELGISSLPGDVATAQHRDNNQLRIDRERRAASLRAGERTMYLEDVEAQNRHFCELDSLKRHEIERGSDAAVRNGNAIVADDPGHDRRESVREQHFYRDGNAEVLMLVTRGEMEDQNEVAHPTGNLYHANGKDILLQRFIEDQKLRRDHDLRDSLQGSHPDEDIDRSMDSHHRARDNREILILPEKLEMQRQPIYIQRQQRQNNSTNADTRISIPDQLYKSTGTKNATSDIGTQEDSRMFTKGVHQMAADYPKSFEVRPGPEINGTEGTRHVELARQNALLTRLLLEREGKILSIPGIESSNLLETQSLPGVVAIATQTDSTTATQTEFILRSRSDNEDLEDEYGLRYKTKYRGKFETSSDVHKMKTIWVSAPIPEENRTQTGQKSTPTRTRIEVMESKKISVSPDYLKDTSTSPKSDESCDNPADRKGSTKRFESKSDRFQNGAEGAPRNKVNTKTKRKAPNVVEESTTTSPETKETNSKSEIRKRPEKPPRLKRTENSKTQDSLSYIEPSFRVLEREISNFQRKIRKLGSEKIRSIERKEFSVEGRELKSSPNKSGSPKKIELMVNTDRKIAMKRTNPTKISVQQKLNTSEEEQPQGRVNSGQDMELSDSDQGYDEVRRIEAPEHDTDDPVLKSGSRARNRTDFKKQSAVENSDSKSSEDRINKSDGGQGRDKRSSLNLPPLSSKTSSDLQSLRDSDENTKNNQQKIQNQNENNRMGTDTTSIVTNSSKLRRPLLKSRSLGGVLKKTIKKNGRSLPQTSDESKLTSPLKSDGSQRSSSKKRSSNNESAQIDFEKLVNNVKGAVEREFSSFTQAARDAFTFQKSGYSVIGNSSGKSEYLLSPKKKQKEDRECDPDNVERDSNEENNLEVRNHVNANEDQENGRSLKRRKSKSGSKDGKHSEQSDDAISFIVIEKNETALGASDHGKIFHEPNDLKNKKNDSRTNSRKSSTENKLDNSCRSKTEISVVKSEEMGSELYDRVDNTRENATNDASLMQESNDSPTSQNVVSMPTVSDNIREENSTIDIDVQDTCNHSKNDTSSGKSEDNLRTKAVDDTQITLPDQIRTSPTSDTQELPPVAKHSDESLIQQDLSSSSSIPVEIQVHREGIQKKGADENLVKPASQSHSSQNTTDETMSSIHDKSEFNVDQIISAEDSNDSPSPKNDGIGGIALEQTQEIQSPTQKVDQTVDPTKTDQVVDSAHVMNETVGLVTCEEASQPKNSTEDSVPSPVQLLSPDRRYTDPEPPILDSLETKAIEESSIPTENGTDNSTHGTNGVLPANEINILQPNKLHDPADQAVEVAPKTDDPHTSSVTQDTTENSFVVIGKEEIAHNQTPIELRVIGDTSGSSIVQEIGNIKGDDSESSSGSSSISNKTALHVTAADTAQRQNPSSVRANGVSSIPKLKVSANMLRPEGKTRQKWNTPVDRDPVSTMETQSQEETSRTYLQNKIRLPPMTISSSTIDKSRSGSSERDKSLLDDNRLDSDRFIKSYDSKISKTATSKSNYQSHPSNHRPVVVAVKRKENHQPDPTPSSKSTHESHQTSNRLTEIEDHSTSEQHKVEIRSKHLKLHVSHHYRRTRDEVSEEKNCQENQNKEENHSKPVPEQQHRKDPEVANARSRYMAWYQQKRAEMEKKRKEKKEAEELLFRPKGCRGPLNGSKLRKAKSAPDDSGQVTRDYQKSSGPRERTKSTSAEDANSRINRLQVKPLVNVESEQLKAIVRQGRKLRRAEGREEDHPVQIFAPSEKPALAIIAHPGNRHHLTQHSEYKFEKAVTAALPFYLHPPPVPHPSPEHCQQDDSSDGRRIDDDLDSGIAVSLQGGNRLRHQQLLEKKTVFDIAYNEASPSHLRSDSSTPPS</sequence>
<name>A0ACC2NVK8_9HYME</name>
<comment type="caution">
    <text evidence="1">The sequence shown here is derived from an EMBL/GenBank/DDBJ whole genome shotgun (WGS) entry which is preliminary data.</text>
</comment>
<keyword evidence="2" id="KW-1185">Reference proteome</keyword>
<proteinExistence type="predicted"/>
<reference evidence="1" key="1">
    <citation type="submission" date="2023-04" db="EMBL/GenBank/DDBJ databases">
        <title>A chromosome-level genome assembly of the parasitoid wasp Eretmocerus hayati.</title>
        <authorList>
            <person name="Zhong Y."/>
            <person name="Liu S."/>
            <person name="Liu Y."/>
        </authorList>
    </citation>
    <scope>NUCLEOTIDE SEQUENCE</scope>
    <source>
        <strain evidence="1">ZJU_SS_LIU_2023</strain>
    </source>
</reference>
<evidence type="ECO:0000313" key="1">
    <source>
        <dbReference type="EMBL" id="KAJ8674821.1"/>
    </source>
</evidence>
<dbReference type="Proteomes" id="UP001239111">
    <property type="component" value="Chromosome 2"/>
</dbReference>
<evidence type="ECO:0000313" key="2">
    <source>
        <dbReference type="Proteomes" id="UP001239111"/>
    </source>
</evidence>
<protein>
    <submittedName>
        <fullName evidence="1">Uncharacterized protein</fullName>
    </submittedName>
</protein>
<organism evidence="1 2">
    <name type="scientific">Eretmocerus hayati</name>
    <dbReference type="NCBI Taxonomy" id="131215"/>
    <lineage>
        <taxon>Eukaryota</taxon>
        <taxon>Metazoa</taxon>
        <taxon>Ecdysozoa</taxon>
        <taxon>Arthropoda</taxon>
        <taxon>Hexapoda</taxon>
        <taxon>Insecta</taxon>
        <taxon>Pterygota</taxon>
        <taxon>Neoptera</taxon>
        <taxon>Endopterygota</taxon>
        <taxon>Hymenoptera</taxon>
        <taxon>Apocrita</taxon>
        <taxon>Proctotrupomorpha</taxon>
        <taxon>Chalcidoidea</taxon>
        <taxon>Aphelinidae</taxon>
        <taxon>Aphelininae</taxon>
        <taxon>Eretmocerus</taxon>
    </lineage>
</organism>
<dbReference type="EMBL" id="CM056742">
    <property type="protein sequence ID" value="KAJ8674821.1"/>
    <property type="molecule type" value="Genomic_DNA"/>
</dbReference>
<gene>
    <name evidence="1" type="ORF">QAD02_010607</name>
</gene>